<protein>
    <submittedName>
        <fullName evidence="1">Uncharacterized protein</fullName>
    </submittedName>
</protein>
<reference evidence="1 2" key="1">
    <citation type="submission" date="2020-10" db="EMBL/GenBank/DDBJ databases">
        <title>Sequencing the genomes of 1000 actinobacteria strains.</title>
        <authorList>
            <person name="Klenk H.-P."/>
        </authorList>
    </citation>
    <scope>NUCLEOTIDE SEQUENCE [LARGE SCALE GENOMIC DNA]</scope>
    <source>
        <strain evidence="1 2">DSM 7307</strain>
    </source>
</reference>
<dbReference type="EMBL" id="JADBEC010000001">
    <property type="protein sequence ID" value="MBE1503651.1"/>
    <property type="molecule type" value="Genomic_DNA"/>
</dbReference>
<dbReference type="Proteomes" id="UP000620262">
    <property type="component" value="Unassembled WGS sequence"/>
</dbReference>
<accession>A0ABR9IKD9</accession>
<dbReference type="RefSeq" id="WP_210332140.1">
    <property type="nucleotide sequence ID" value="NZ_BAAAVL010000001.1"/>
</dbReference>
<sequence>MIVTMVGAMTRQRSWRDLWLAITGRQTQAEPEAAVEVALQDMDLAAFEDLDGRMAYGLQADQRKGRPLRRRRLREPVGL</sequence>
<evidence type="ECO:0000313" key="1">
    <source>
        <dbReference type="EMBL" id="MBE1503651.1"/>
    </source>
</evidence>
<evidence type="ECO:0000313" key="2">
    <source>
        <dbReference type="Proteomes" id="UP000620262"/>
    </source>
</evidence>
<gene>
    <name evidence="1" type="ORF">H4W29_000832</name>
</gene>
<comment type="caution">
    <text evidence="1">The sequence shown here is derived from an EMBL/GenBank/DDBJ whole genome shotgun (WGS) entry which is preliminary data.</text>
</comment>
<proteinExistence type="predicted"/>
<name>A0ABR9IKD9_RHIVS</name>
<organism evidence="1 2">
    <name type="scientific">Rhizobium viscosum</name>
    <name type="common">Arthrobacter viscosus</name>
    <dbReference type="NCBI Taxonomy" id="1673"/>
    <lineage>
        <taxon>Bacteria</taxon>
        <taxon>Pseudomonadati</taxon>
        <taxon>Pseudomonadota</taxon>
        <taxon>Alphaproteobacteria</taxon>
        <taxon>Hyphomicrobiales</taxon>
        <taxon>Rhizobiaceae</taxon>
        <taxon>Rhizobium/Agrobacterium group</taxon>
        <taxon>Rhizobium</taxon>
    </lineage>
</organism>
<keyword evidence="2" id="KW-1185">Reference proteome</keyword>